<feature type="region of interest" description="Disordered" evidence="1">
    <location>
        <begin position="70"/>
        <end position="91"/>
    </location>
</feature>
<dbReference type="RefSeq" id="WP_005188256.1">
    <property type="nucleotide sequence ID" value="NZ_CP045804.1"/>
</dbReference>
<evidence type="ECO:0000313" key="2">
    <source>
        <dbReference type="EMBL" id="QHN38468.1"/>
    </source>
</evidence>
<protein>
    <submittedName>
        <fullName evidence="2">Helix-turn-helix domain-containing protein</fullName>
    </submittedName>
</protein>
<feature type="region of interest" description="Disordered" evidence="1">
    <location>
        <begin position="1"/>
        <end position="25"/>
    </location>
</feature>
<feature type="compositionally biased region" description="Basic and acidic residues" evidence="1">
    <location>
        <begin position="77"/>
        <end position="91"/>
    </location>
</feature>
<name>A0A857KU56_9ACTN</name>
<dbReference type="AlphaFoldDB" id="A0A857KU56"/>
<organism evidence="2">
    <name type="scientific">Gordonia amarae</name>
    <dbReference type="NCBI Taxonomy" id="36821"/>
    <lineage>
        <taxon>Bacteria</taxon>
        <taxon>Bacillati</taxon>
        <taxon>Actinomycetota</taxon>
        <taxon>Actinomycetes</taxon>
        <taxon>Mycobacteriales</taxon>
        <taxon>Gordoniaceae</taxon>
        <taxon>Gordonia</taxon>
    </lineage>
</organism>
<proteinExistence type="predicted"/>
<evidence type="ECO:0000256" key="1">
    <source>
        <dbReference type="SAM" id="MobiDB-lite"/>
    </source>
</evidence>
<sequence length="91" mass="10124">MHDDPSHGTAQEETSDTLARLAADDDPLRGLGAVRALRTLADRLEEVQVANARRAGWSWQQIAEVLQVSRQAVHQKHAQDTGRDGRKETEQ</sequence>
<reference evidence="2" key="1">
    <citation type="journal article" date="2021" name="Nat. Microbiol.">
        <title>Cocultivation of an ultrasmall environmental parasitic bacterium with lytic ability against bacteria associated with wastewater foams.</title>
        <authorList>
            <person name="Batinovic S."/>
            <person name="Rose J.J.A."/>
            <person name="Ratcliffe J."/>
            <person name="Seviour R.J."/>
            <person name="Petrovski S."/>
        </authorList>
    </citation>
    <scope>NUCLEOTIDE SEQUENCE</scope>
    <source>
        <strain evidence="2">CON44</strain>
    </source>
</reference>
<dbReference type="Pfam" id="PF13384">
    <property type="entry name" value="HTH_23"/>
    <property type="match status" value="1"/>
</dbReference>
<accession>A0A857KU56</accession>
<dbReference type="EMBL" id="CP045810">
    <property type="protein sequence ID" value="QHN38468.1"/>
    <property type="molecule type" value="Genomic_DNA"/>
</dbReference>
<gene>
    <name evidence="2" type="ORF">GII30_04090</name>
</gene>